<reference evidence="4" key="1">
    <citation type="journal article" date="2019" name="Int. J. Syst. Evol. Microbiol.">
        <title>The Global Catalogue of Microorganisms (GCM) 10K type strain sequencing project: providing services to taxonomists for standard genome sequencing and annotation.</title>
        <authorList>
            <consortium name="The Broad Institute Genomics Platform"/>
            <consortium name="The Broad Institute Genome Sequencing Center for Infectious Disease"/>
            <person name="Wu L."/>
            <person name="Ma J."/>
        </authorList>
    </citation>
    <scope>NUCLEOTIDE SEQUENCE [LARGE SCALE GENOMIC DNA]</scope>
    <source>
        <strain evidence="4">JCM 17804</strain>
    </source>
</reference>
<evidence type="ECO:0000313" key="3">
    <source>
        <dbReference type="EMBL" id="GAA4343189.1"/>
    </source>
</evidence>
<evidence type="ECO:0000313" key="4">
    <source>
        <dbReference type="Proteomes" id="UP001500975"/>
    </source>
</evidence>
<keyword evidence="2" id="KW-0732">Signal</keyword>
<keyword evidence="4" id="KW-1185">Reference proteome</keyword>
<evidence type="ECO:0000256" key="1">
    <source>
        <dbReference type="SAM" id="MobiDB-lite"/>
    </source>
</evidence>
<comment type="caution">
    <text evidence="3">The sequence shown here is derived from an EMBL/GenBank/DDBJ whole genome shotgun (WGS) entry which is preliminary data.</text>
</comment>
<accession>A0ABP8HRJ3</accession>
<dbReference type="RefSeq" id="WP_345538263.1">
    <property type="nucleotide sequence ID" value="NZ_BAABGJ010000021.1"/>
</dbReference>
<gene>
    <name evidence="3" type="ORF">GCM10023165_25390</name>
</gene>
<dbReference type="EMBL" id="BAABGJ010000021">
    <property type="protein sequence ID" value="GAA4343189.1"/>
    <property type="molecule type" value="Genomic_DNA"/>
</dbReference>
<evidence type="ECO:0000256" key="2">
    <source>
        <dbReference type="SAM" id="SignalP"/>
    </source>
</evidence>
<feature type="signal peptide" evidence="2">
    <location>
        <begin position="1"/>
        <end position="26"/>
    </location>
</feature>
<dbReference type="Pfam" id="PF11776">
    <property type="entry name" value="RcnB"/>
    <property type="match status" value="1"/>
</dbReference>
<protein>
    <submittedName>
        <fullName evidence="3">RcnB family protein</fullName>
    </submittedName>
</protein>
<organism evidence="3 4">
    <name type="scientific">Variovorax defluvii</name>
    <dbReference type="NCBI Taxonomy" id="913761"/>
    <lineage>
        <taxon>Bacteria</taxon>
        <taxon>Pseudomonadati</taxon>
        <taxon>Pseudomonadota</taxon>
        <taxon>Betaproteobacteria</taxon>
        <taxon>Burkholderiales</taxon>
        <taxon>Comamonadaceae</taxon>
        <taxon>Variovorax</taxon>
    </lineage>
</organism>
<feature type="chain" id="PRO_5045911432" evidence="2">
    <location>
        <begin position="27"/>
        <end position="138"/>
    </location>
</feature>
<feature type="compositionally biased region" description="Basic and acidic residues" evidence="1">
    <location>
        <begin position="28"/>
        <end position="77"/>
    </location>
</feature>
<dbReference type="InterPro" id="IPR024572">
    <property type="entry name" value="RcnB"/>
</dbReference>
<proteinExistence type="predicted"/>
<name>A0ABP8HRJ3_9BURK</name>
<feature type="region of interest" description="Disordered" evidence="1">
    <location>
        <begin position="27"/>
        <end position="77"/>
    </location>
</feature>
<dbReference type="Proteomes" id="UP001500975">
    <property type="component" value="Unassembled WGS sequence"/>
</dbReference>
<sequence length="138" mass="15770">MNKRSKVPTSAVAAVLALCMAGSALADDGGHRDHARRWDDGPRHVQRFDRDHDRRGWDRGHYQRDHHDSDRGHWDGHGHWRRGGQLPHHYRGDAYEVRDWRAYRLQAPPSGYHWVQADGNFVLAALATGLIAQIIASQ</sequence>
<dbReference type="Gene3D" id="3.10.450.160">
    <property type="entry name" value="inner membrane protein cigr"/>
    <property type="match status" value="1"/>
</dbReference>